<dbReference type="AlphaFoldDB" id="A0A8J4ELT5"/>
<sequence length="55" mass="5914">MPSWTDRIRTATDRARQIAADGDLPRGVGRLLGLFGAIAIGRAEFGFDGDTVPVR</sequence>
<evidence type="ECO:0000313" key="2">
    <source>
        <dbReference type="Proteomes" id="UP000614996"/>
    </source>
</evidence>
<dbReference type="EMBL" id="BOPO01000015">
    <property type="protein sequence ID" value="GIL25944.1"/>
    <property type="molecule type" value="Genomic_DNA"/>
</dbReference>
<evidence type="ECO:0000313" key="1">
    <source>
        <dbReference type="EMBL" id="GIL25944.1"/>
    </source>
</evidence>
<dbReference type="Proteomes" id="UP000614996">
    <property type="component" value="Unassembled WGS sequence"/>
</dbReference>
<organism evidence="1 2">
    <name type="scientific">Actinocatenispora comari</name>
    <dbReference type="NCBI Taxonomy" id="2807577"/>
    <lineage>
        <taxon>Bacteria</taxon>
        <taxon>Bacillati</taxon>
        <taxon>Actinomycetota</taxon>
        <taxon>Actinomycetes</taxon>
        <taxon>Micromonosporales</taxon>
        <taxon>Micromonosporaceae</taxon>
        <taxon>Actinocatenispora</taxon>
    </lineage>
</organism>
<reference evidence="2" key="1">
    <citation type="journal article" date="2021" name="Int. J. Syst. Evol. Microbiol.">
        <title>Actinocatenispora comari sp. nov., an endophytic actinomycete isolated from aerial parts of Comarum salesowianum.</title>
        <authorList>
            <person name="Oyunbileg N."/>
            <person name="Iizaka Y."/>
            <person name="Hamada M."/>
            <person name="Davaapurev B.O."/>
            <person name="Fukumoto A."/>
            <person name="Tsetseg B."/>
            <person name="Kato F."/>
            <person name="Tamura T."/>
            <person name="Batkhuu J."/>
            <person name="Anzai Y."/>
        </authorList>
    </citation>
    <scope>NUCLEOTIDE SEQUENCE [LARGE SCALE GENOMIC DNA]</scope>
    <source>
        <strain evidence="2">NUM-2625</strain>
    </source>
</reference>
<proteinExistence type="predicted"/>
<protein>
    <submittedName>
        <fullName evidence="1">Uncharacterized protein</fullName>
    </submittedName>
</protein>
<keyword evidence="2" id="KW-1185">Reference proteome</keyword>
<gene>
    <name evidence="1" type="ORF">NUM_11980</name>
</gene>
<dbReference type="RefSeq" id="WP_225918360.1">
    <property type="nucleotide sequence ID" value="NZ_BOPO01000015.1"/>
</dbReference>
<name>A0A8J4ELT5_9ACTN</name>
<accession>A0A8J4ELT5</accession>
<comment type="caution">
    <text evidence="1">The sequence shown here is derived from an EMBL/GenBank/DDBJ whole genome shotgun (WGS) entry which is preliminary data.</text>
</comment>